<dbReference type="Gene3D" id="3.40.190.10">
    <property type="entry name" value="Periplasmic binding protein-like II"/>
    <property type="match status" value="1"/>
</dbReference>
<dbReference type="Proteomes" id="UP000188879">
    <property type="component" value="Unassembled WGS sequence"/>
</dbReference>
<dbReference type="PANTHER" id="PTHR42928">
    <property type="entry name" value="TRICARBOXYLATE-BINDING PROTEIN"/>
    <property type="match status" value="1"/>
</dbReference>
<dbReference type="EMBL" id="MLCO01000344">
    <property type="protein sequence ID" value="ONG45634.1"/>
    <property type="molecule type" value="Genomic_DNA"/>
</dbReference>
<name>A0A1V2GX74_9PROT</name>
<comment type="caution">
    <text evidence="2">The sequence shown here is derived from an EMBL/GenBank/DDBJ whole genome shotgun (WGS) entry which is preliminary data.</text>
</comment>
<evidence type="ECO:0000313" key="2">
    <source>
        <dbReference type="EMBL" id="ONG45634.1"/>
    </source>
</evidence>
<proteinExistence type="inferred from homology"/>
<accession>A0A1V2GX74</accession>
<gene>
    <name evidence="2" type="ORF">BKE38_26305</name>
</gene>
<evidence type="ECO:0000313" key="3">
    <source>
        <dbReference type="Proteomes" id="UP000188879"/>
    </source>
</evidence>
<organism evidence="2 3">
    <name type="scientific">Teichococcus deserti</name>
    <dbReference type="NCBI Taxonomy" id="1817963"/>
    <lineage>
        <taxon>Bacteria</taxon>
        <taxon>Pseudomonadati</taxon>
        <taxon>Pseudomonadota</taxon>
        <taxon>Alphaproteobacteria</taxon>
        <taxon>Acetobacterales</taxon>
        <taxon>Roseomonadaceae</taxon>
        <taxon>Roseomonas</taxon>
    </lineage>
</organism>
<dbReference type="InterPro" id="IPR005064">
    <property type="entry name" value="BUG"/>
</dbReference>
<reference evidence="2 3" key="1">
    <citation type="submission" date="2016-10" db="EMBL/GenBank/DDBJ databases">
        <title>Draft Genome sequence of Roseomonas sp. strain M3.</title>
        <authorList>
            <person name="Subhash Y."/>
            <person name="Lee S."/>
        </authorList>
    </citation>
    <scope>NUCLEOTIDE SEQUENCE [LARGE SCALE GENOMIC DNA]</scope>
    <source>
        <strain evidence="2 3">M3</strain>
    </source>
</reference>
<sequence length="320" mass="33247">MLGAGLAAPLLLHHRDARAQAAGASAFSDRPLRYICPFPPGATNDNIARVMSRALGERLGISVVVENRAGAGGAVGARLVAEAKPDAHTLLNASAGNLVIAPHLSAVGYDPLRDLAPVALTGEAYSIVAVHPSLPVTTIAGLVDYARKNPGLLNYASAGIGSAGHLRGALLAEEGRFDAVHAPFPGSAPAAHSVVAGDCHLIIDPIAAPHVRAGRLRGIATLGPDRWDLFPGTPTLTEQTFGEAWPNGGWFGLFAPRGTPDAAIAELNRHYNDSLADPAVEAALRRFGLRPIAATPQELARRVAADHAESGDTLRRLRIA</sequence>
<dbReference type="AlphaFoldDB" id="A0A1V2GX74"/>
<protein>
    <recommendedName>
        <fullName evidence="4">Tripartite tricarboxylate transporter substrate binding protein</fullName>
    </recommendedName>
</protein>
<dbReference type="InterPro" id="IPR042100">
    <property type="entry name" value="Bug_dom1"/>
</dbReference>
<dbReference type="CDD" id="cd07012">
    <property type="entry name" value="PBP2_Bug_TTT"/>
    <property type="match status" value="1"/>
</dbReference>
<evidence type="ECO:0008006" key="4">
    <source>
        <dbReference type="Google" id="ProtNLM"/>
    </source>
</evidence>
<keyword evidence="3" id="KW-1185">Reference proteome</keyword>
<dbReference type="PANTHER" id="PTHR42928:SF5">
    <property type="entry name" value="BLR1237 PROTEIN"/>
    <property type="match status" value="1"/>
</dbReference>
<dbReference type="PIRSF" id="PIRSF017082">
    <property type="entry name" value="YflP"/>
    <property type="match status" value="1"/>
</dbReference>
<dbReference type="Pfam" id="PF03401">
    <property type="entry name" value="TctC"/>
    <property type="match status" value="1"/>
</dbReference>
<dbReference type="Gene3D" id="3.40.190.150">
    <property type="entry name" value="Bordetella uptake gene, domain 1"/>
    <property type="match status" value="1"/>
</dbReference>
<comment type="similarity">
    <text evidence="1">Belongs to the UPF0065 (bug) family.</text>
</comment>
<evidence type="ECO:0000256" key="1">
    <source>
        <dbReference type="ARBA" id="ARBA00006987"/>
    </source>
</evidence>